<dbReference type="AlphaFoldDB" id="A0A803QED3"/>
<evidence type="ECO:0000256" key="10">
    <source>
        <dbReference type="SAM" id="MobiDB-lite"/>
    </source>
</evidence>
<sequence length="1168" mass="129544">MADPNHLERMGRELKCPICLSLLSSAATLNCNHVFCNSCIVKSMKSDSNCPVCKIPYRRREIRPVPHMDNLVSVYKSMEVASGMNIFITQNASASKSSDGKKPVDDSNIRNRHDSSQICIEKQDTFKEQGSIERCNSDLKVFDSGHAKPSFPAKKRIQVPHSQPGDVDKLSEEPNLSPFFWLRDDENVENLSQQTCTDPFINMSLPAIPAFSDIKDSDDENSLEMAPEEGEPGKSYNVADMFDSEMFEWTQRACSPELCTSPFKTQVADTDELAVQGEALKEVRKGKKRSKVLPARKEDDRCTIELNDTSLPGTNNANDQAGCQSSKKRGCKAKKAVKVMCPQKKSKEVGVSVDSNEKSQEMLNISNMEVADTNELVVESEDLKEVLQDKKRGKKKLARKKENQCTNELCDTSLHRTNNVNDQEGCQSSKKRGRKAKKTVGTTFLEKDAEDALGFSVDLNEKGKEMLNSFKMQVADNDQLAVQAEDLKEVPRDKTRAKKVLARKEGNGSTNELCDNSLLGTKYANDCQSSKKRGRKAKKTGGATCPEKNAKEALGISVDLNNKGQETLSTFKRAKKICAASEGAETLDEENKDTSTELPISLGKKKRCKDLSSKSPGSNSDKIHVQNQIQHPVSLKRQRLDSMQNDSEEASNVNGQTNEDAIANLSALLVPLANKIKPSESMKESNKLSSIAKAKSSDHGLRNKRKLKVSFIGDSTGEIADDIQHKLDVGSFTDPSKVKKLSLTGDVVLQRCQNIPSKIQCAFCLSSEETEASGDMVHYYNGRPVAADYNGGSKIIHSHRSCTEWAPNVYFEDGAAINLEAELTRSRRIKCSCCGIKGAALGCYEKSCRKSFHVTCAMLMPQCRWDTENFVILCPLHPESKFHCESLESQARKRTCNSKKLSSVNHNKVKHDLGTSPRSSVQNSKVAIKQDLATTPSWSSCGISKKIVLCCSALTNSERETVSEFERISGITISKKWESNVTHVIASTDESGACKRTLKVLMGILDGKWILSMKWIKACMEAMKLVDEECFEVTVDSHGIQDGPRLGRLRVQNKQPKLFDGFKFYFMGDFESSYKGYLQDLIAAAGGTILHRKPVSSPHKEMLFSSFESQTYVIYSLELLNHSDPTKRDETISHRRYNAEVLASSSEAKVVSNSWVLNSIAASKLQSF</sequence>
<reference evidence="14" key="2">
    <citation type="submission" date="2021-03" db="UniProtKB">
        <authorList>
            <consortium name="EnsemblPlants"/>
        </authorList>
    </citation>
    <scope>IDENTIFICATION</scope>
</reference>
<dbReference type="InterPro" id="IPR034732">
    <property type="entry name" value="EPHD"/>
</dbReference>
<dbReference type="Gene3D" id="3.30.40.10">
    <property type="entry name" value="Zinc/RING finger domain, C3HC4 (zinc finger)"/>
    <property type="match status" value="2"/>
</dbReference>
<dbReference type="EnsemblPlants" id="evm.model.09.1415">
    <property type="protein sequence ID" value="cds.evm.model.09.1415"/>
    <property type="gene ID" value="evm.TU.09.1415"/>
</dbReference>
<dbReference type="SMART" id="SM00292">
    <property type="entry name" value="BRCT"/>
    <property type="match status" value="2"/>
</dbReference>
<evidence type="ECO:0000313" key="15">
    <source>
        <dbReference type="Proteomes" id="UP000596661"/>
    </source>
</evidence>
<dbReference type="Proteomes" id="UP000596661">
    <property type="component" value="Chromosome 9"/>
</dbReference>
<keyword evidence="7" id="KW-0234">DNA repair</keyword>
<dbReference type="GO" id="GO:0000724">
    <property type="term" value="P:double-strand break repair via homologous recombination"/>
    <property type="evidence" value="ECO:0007669"/>
    <property type="project" value="TreeGrafter"/>
</dbReference>
<keyword evidence="5 9" id="KW-0863">Zinc-finger</keyword>
<evidence type="ECO:0000256" key="2">
    <source>
        <dbReference type="ARBA" id="ARBA00022723"/>
    </source>
</evidence>
<protein>
    <submittedName>
        <fullName evidence="14">Uncharacterized protein</fullName>
    </submittedName>
</protein>
<feature type="domain" description="BRCT" evidence="12">
    <location>
        <begin position="1054"/>
        <end position="1168"/>
    </location>
</feature>
<evidence type="ECO:0000259" key="12">
    <source>
        <dbReference type="PROSITE" id="PS50172"/>
    </source>
</evidence>
<evidence type="ECO:0000256" key="5">
    <source>
        <dbReference type="ARBA" id="ARBA00022771"/>
    </source>
</evidence>
<feature type="domain" description="RING-type" evidence="11">
    <location>
        <begin position="16"/>
        <end position="54"/>
    </location>
</feature>
<comment type="subcellular location">
    <subcellularLocation>
        <location evidence="1">Nucleus</location>
    </subcellularLocation>
</comment>
<dbReference type="RefSeq" id="XP_030480769.1">
    <property type="nucleotide sequence ID" value="XM_030624909.2"/>
</dbReference>
<accession>A0A803QED3</accession>
<dbReference type="OrthoDB" id="2384350at2759"/>
<dbReference type="Pfam" id="PF13923">
    <property type="entry name" value="zf-C3HC4_2"/>
    <property type="match status" value="1"/>
</dbReference>
<dbReference type="InterPro" id="IPR031099">
    <property type="entry name" value="BRCA1-associated"/>
</dbReference>
<evidence type="ECO:0000313" key="14">
    <source>
        <dbReference type="EnsemblPlants" id="cds.evm.model.09.1415"/>
    </source>
</evidence>
<evidence type="ECO:0000256" key="9">
    <source>
        <dbReference type="PROSITE-ProRule" id="PRU00175"/>
    </source>
</evidence>
<keyword evidence="15" id="KW-1185">Reference proteome</keyword>
<organism evidence="14 15">
    <name type="scientific">Cannabis sativa</name>
    <name type="common">Hemp</name>
    <name type="synonym">Marijuana</name>
    <dbReference type="NCBI Taxonomy" id="3483"/>
    <lineage>
        <taxon>Eukaryota</taxon>
        <taxon>Viridiplantae</taxon>
        <taxon>Streptophyta</taxon>
        <taxon>Embryophyta</taxon>
        <taxon>Tracheophyta</taxon>
        <taxon>Spermatophyta</taxon>
        <taxon>Magnoliopsida</taxon>
        <taxon>eudicotyledons</taxon>
        <taxon>Gunneridae</taxon>
        <taxon>Pentapetalae</taxon>
        <taxon>rosids</taxon>
        <taxon>fabids</taxon>
        <taxon>Rosales</taxon>
        <taxon>Cannabaceae</taxon>
        <taxon>Cannabis</taxon>
    </lineage>
</organism>
<dbReference type="InterPro" id="IPR001357">
    <property type="entry name" value="BRCT_dom"/>
</dbReference>
<keyword evidence="4" id="KW-0227">DNA damage</keyword>
<dbReference type="OMA" id="RRIKCAC"/>
<dbReference type="GO" id="GO:0008270">
    <property type="term" value="F:zinc ion binding"/>
    <property type="evidence" value="ECO:0007669"/>
    <property type="project" value="UniProtKB-KW"/>
</dbReference>
<dbReference type="EMBL" id="UZAU01000768">
    <property type="status" value="NOT_ANNOTATED_CDS"/>
    <property type="molecule type" value="Genomic_DNA"/>
</dbReference>
<dbReference type="InterPro" id="IPR017907">
    <property type="entry name" value="Znf_RING_CS"/>
</dbReference>
<dbReference type="FunFam" id="3.40.50.10190:FF:000006">
    <property type="entry name" value="Breast cancer type 1 susceptibility protein homolog"/>
    <property type="match status" value="1"/>
</dbReference>
<feature type="region of interest" description="Disordered" evidence="10">
    <location>
        <begin position="92"/>
        <end position="114"/>
    </location>
</feature>
<proteinExistence type="predicted"/>
<dbReference type="GO" id="GO:0004842">
    <property type="term" value="F:ubiquitin-protein transferase activity"/>
    <property type="evidence" value="ECO:0007669"/>
    <property type="project" value="TreeGrafter"/>
</dbReference>
<dbReference type="CDD" id="cd15571">
    <property type="entry name" value="ePHD"/>
    <property type="match status" value="1"/>
</dbReference>
<keyword evidence="6" id="KW-0862">Zinc</keyword>
<evidence type="ECO:0000256" key="1">
    <source>
        <dbReference type="ARBA" id="ARBA00004123"/>
    </source>
</evidence>
<dbReference type="InterPro" id="IPR036420">
    <property type="entry name" value="BRCT_dom_sf"/>
</dbReference>
<evidence type="ECO:0000256" key="4">
    <source>
        <dbReference type="ARBA" id="ARBA00022763"/>
    </source>
</evidence>
<dbReference type="PANTHER" id="PTHR13763">
    <property type="entry name" value="BREAST CANCER TYPE 1 SUSCEPTIBILITY PROTEIN BRCA1"/>
    <property type="match status" value="1"/>
</dbReference>
<keyword evidence="2" id="KW-0479">Metal-binding</keyword>
<dbReference type="PANTHER" id="PTHR13763:SF0">
    <property type="entry name" value="BREAST CANCER TYPE 1 SUSCEPTIBILITY PROTEIN"/>
    <property type="match status" value="1"/>
</dbReference>
<dbReference type="PROSITE" id="PS51805">
    <property type="entry name" value="EPHD"/>
    <property type="match status" value="1"/>
</dbReference>
<name>A0A803QED3_CANSA</name>
<dbReference type="SMART" id="SM00184">
    <property type="entry name" value="RING"/>
    <property type="match status" value="1"/>
</dbReference>
<dbReference type="GeneID" id="115697782"/>
<dbReference type="FunFam" id="3.30.40.10:FF:000310">
    <property type="entry name" value="Breast cancer associated RING 1"/>
    <property type="match status" value="1"/>
</dbReference>
<dbReference type="Pfam" id="PF00533">
    <property type="entry name" value="BRCT"/>
    <property type="match status" value="1"/>
</dbReference>
<dbReference type="Gene3D" id="3.40.50.10190">
    <property type="entry name" value="BRCT domain"/>
    <property type="match status" value="2"/>
</dbReference>
<evidence type="ECO:0000259" key="13">
    <source>
        <dbReference type="PROSITE" id="PS51805"/>
    </source>
</evidence>
<feature type="region of interest" description="Disordered" evidence="10">
    <location>
        <begin position="582"/>
        <end position="631"/>
    </location>
</feature>
<evidence type="ECO:0000256" key="3">
    <source>
        <dbReference type="ARBA" id="ARBA00022737"/>
    </source>
</evidence>
<dbReference type="Gramene" id="evm.model.09.1415">
    <property type="protein sequence ID" value="cds.evm.model.09.1415"/>
    <property type="gene ID" value="evm.TU.09.1415"/>
</dbReference>
<dbReference type="GO" id="GO:0005634">
    <property type="term" value="C:nucleus"/>
    <property type="evidence" value="ECO:0007669"/>
    <property type="project" value="UniProtKB-SubCell"/>
</dbReference>
<feature type="compositionally biased region" description="Polar residues" evidence="10">
    <location>
        <begin position="613"/>
        <end position="631"/>
    </location>
</feature>
<dbReference type="CDD" id="cd17734">
    <property type="entry name" value="BRCT_Bard1_rpt1"/>
    <property type="match status" value="1"/>
</dbReference>
<dbReference type="SUPFAM" id="SSF52113">
    <property type="entry name" value="BRCT domain"/>
    <property type="match status" value="2"/>
</dbReference>
<dbReference type="Pfam" id="PF16589">
    <property type="entry name" value="BRCT_2"/>
    <property type="match status" value="1"/>
</dbReference>
<evidence type="ECO:0000256" key="8">
    <source>
        <dbReference type="ARBA" id="ARBA00023242"/>
    </source>
</evidence>
<evidence type="ECO:0000256" key="6">
    <source>
        <dbReference type="ARBA" id="ARBA00022833"/>
    </source>
</evidence>
<dbReference type="Pfam" id="PF13771">
    <property type="entry name" value="zf-HC5HC2H"/>
    <property type="match status" value="1"/>
</dbReference>
<keyword evidence="3" id="KW-0677">Repeat</keyword>
<reference evidence="14" key="1">
    <citation type="submission" date="2018-11" db="EMBL/GenBank/DDBJ databases">
        <authorList>
            <person name="Grassa J C."/>
        </authorList>
    </citation>
    <scope>NUCLEOTIDE SEQUENCE [LARGE SCALE GENOMIC DNA]</scope>
</reference>
<dbReference type="KEGG" id="csav:115697782"/>
<feature type="compositionally biased region" description="Basic and acidic residues" evidence="10">
    <location>
        <begin position="98"/>
        <end position="114"/>
    </location>
</feature>
<feature type="domain" description="BRCT" evidence="12">
    <location>
        <begin position="954"/>
        <end position="1033"/>
    </location>
</feature>
<gene>
    <name evidence="14" type="primary">LOC115697782</name>
</gene>
<evidence type="ECO:0000259" key="11">
    <source>
        <dbReference type="PROSITE" id="PS50089"/>
    </source>
</evidence>
<dbReference type="SUPFAM" id="SSF57850">
    <property type="entry name" value="RING/U-box"/>
    <property type="match status" value="1"/>
</dbReference>
<keyword evidence="8" id="KW-0539">Nucleus</keyword>
<dbReference type="PROSITE" id="PS50172">
    <property type="entry name" value="BRCT"/>
    <property type="match status" value="2"/>
</dbReference>
<dbReference type="GO" id="GO:0045944">
    <property type="term" value="P:positive regulation of transcription by RNA polymerase II"/>
    <property type="evidence" value="ECO:0007669"/>
    <property type="project" value="TreeGrafter"/>
</dbReference>
<dbReference type="InterPro" id="IPR001841">
    <property type="entry name" value="Znf_RING"/>
</dbReference>
<evidence type="ECO:0000256" key="7">
    <source>
        <dbReference type="ARBA" id="ARBA00023204"/>
    </source>
</evidence>
<dbReference type="PROSITE" id="PS50089">
    <property type="entry name" value="ZF_RING_2"/>
    <property type="match status" value="1"/>
</dbReference>
<dbReference type="FunFam" id="3.30.40.10:FF:000352">
    <property type="entry name" value="Breast cancer associated RING 1"/>
    <property type="match status" value="1"/>
</dbReference>
<feature type="domain" description="PHD-type" evidence="13">
    <location>
        <begin position="758"/>
        <end position="878"/>
    </location>
</feature>
<dbReference type="InterPro" id="IPR013083">
    <property type="entry name" value="Znf_RING/FYVE/PHD"/>
</dbReference>
<dbReference type="PROSITE" id="PS00518">
    <property type="entry name" value="ZF_RING_1"/>
    <property type="match status" value="1"/>
</dbReference>